<dbReference type="EMBL" id="VAUV01000014">
    <property type="protein sequence ID" value="TLD69254.1"/>
    <property type="molecule type" value="Genomic_DNA"/>
</dbReference>
<keyword evidence="4" id="KW-1185">Reference proteome</keyword>
<dbReference type="Proteomes" id="UP000306196">
    <property type="component" value="Unassembled WGS sequence"/>
</dbReference>
<keyword evidence="1" id="KW-1133">Transmembrane helix</keyword>
<dbReference type="Gene3D" id="3.40.50.150">
    <property type="entry name" value="Vaccinia Virus protein VP39"/>
    <property type="match status" value="1"/>
</dbReference>
<keyword evidence="1" id="KW-0472">Membrane</keyword>
<dbReference type="SUPFAM" id="SSF53335">
    <property type="entry name" value="S-adenosyl-L-methionine-dependent methyltransferases"/>
    <property type="match status" value="1"/>
</dbReference>
<dbReference type="OrthoDB" id="9765084at2"/>
<dbReference type="GO" id="GO:0032259">
    <property type="term" value="P:methylation"/>
    <property type="evidence" value="ECO:0007669"/>
    <property type="project" value="UniProtKB-KW"/>
</dbReference>
<dbReference type="InterPro" id="IPR050508">
    <property type="entry name" value="Methyltransf_Superfamily"/>
</dbReference>
<keyword evidence="3" id="KW-0489">Methyltransferase</keyword>
<reference evidence="3 4" key="1">
    <citation type="submission" date="2019-05" db="EMBL/GenBank/DDBJ databases">
        <title>Verrucobacter flavum gen. nov., sp. nov. a new member of the family Verrucomicrobiaceae.</title>
        <authorList>
            <person name="Szuroczki S."/>
            <person name="Abbaszade G."/>
            <person name="Szabo A."/>
            <person name="Felfoldi T."/>
            <person name="Schumann P."/>
            <person name="Boka K."/>
            <person name="Keki Z."/>
            <person name="Toumi M."/>
            <person name="Toth E."/>
        </authorList>
    </citation>
    <scope>NUCLEOTIDE SEQUENCE [LARGE SCALE GENOMIC DNA]</scope>
    <source>
        <strain evidence="3 4">MG-N-17</strain>
    </source>
</reference>
<evidence type="ECO:0000313" key="4">
    <source>
        <dbReference type="Proteomes" id="UP000306196"/>
    </source>
</evidence>
<evidence type="ECO:0000313" key="3">
    <source>
        <dbReference type="EMBL" id="TLD69254.1"/>
    </source>
</evidence>
<dbReference type="GO" id="GO:0008757">
    <property type="term" value="F:S-adenosylmethionine-dependent methyltransferase activity"/>
    <property type="evidence" value="ECO:0007669"/>
    <property type="project" value="InterPro"/>
</dbReference>
<feature type="transmembrane region" description="Helical" evidence="1">
    <location>
        <begin position="12"/>
        <end position="30"/>
    </location>
</feature>
<keyword evidence="1" id="KW-0812">Transmembrane</keyword>
<dbReference type="AlphaFoldDB" id="A0A5R8KAD4"/>
<dbReference type="InterPro" id="IPR013216">
    <property type="entry name" value="Methyltransf_11"/>
</dbReference>
<accession>A0A5R8KAD4</accession>
<proteinExistence type="predicted"/>
<dbReference type="Pfam" id="PF08241">
    <property type="entry name" value="Methyltransf_11"/>
    <property type="match status" value="1"/>
</dbReference>
<keyword evidence="3" id="KW-0808">Transferase</keyword>
<feature type="domain" description="Methyltransferase type 11" evidence="2">
    <location>
        <begin position="93"/>
        <end position="190"/>
    </location>
</feature>
<dbReference type="RefSeq" id="WP_138087668.1">
    <property type="nucleotide sequence ID" value="NZ_VAUV01000014.1"/>
</dbReference>
<evidence type="ECO:0000256" key="1">
    <source>
        <dbReference type="SAM" id="Phobius"/>
    </source>
</evidence>
<evidence type="ECO:0000259" key="2">
    <source>
        <dbReference type="Pfam" id="PF08241"/>
    </source>
</evidence>
<gene>
    <name evidence="3" type="ORF">FEM03_17935</name>
</gene>
<dbReference type="InterPro" id="IPR029063">
    <property type="entry name" value="SAM-dependent_MTases_sf"/>
</dbReference>
<name>A0A5R8KAD4_9BACT</name>
<protein>
    <submittedName>
        <fullName evidence="3">Class I SAM-dependent methyltransferase</fullName>
    </submittedName>
</protein>
<comment type="caution">
    <text evidence="3">The sequence shown here is derived from an EMBL/GenBank/DDBJ whole genome shotgun (WGS) entry which is preliminary data.</text>
</comment>
<dbReference type="PANTHER" id="PTHR42912">
    <property type="entry name" value="METHYLTRANSFERASE"/>
    <property type="match status" value="1"/>
</dbReference>
<organism evidence="3 4">
    <name type="scientific">Phragmitibacter flavus</name>
    <dbReference type="NCBI Taxonomy" id="2576071"/>
    <lineage>
        <taxon>Bacteria</taxon>
        <taxon>Pseudomonadati</taxon>
        <taxon>Verrucomicrobiota</taxon>
        <taxon>Verrucomicrobiia</taxon>
        <taxon>Verrucomicrobiales</taxon>
        <taxon>Verrucomicrobiaceae</taxon>
        <taxon>Phragmitibacter</taxon>
    </lineage>
</organism>
<dbReference type="CDD" id="cd02440">
    <property type="entry name" value="AdoMet_MTases"/>
    <property type="match status" value="1"/>
</dbReference>
<sequence length="252" mass="27543">MGLTLKENGLLYTLLLSGYYGGSGLSNLAFERMQTLRKKKGLPGLNSRSLNTQIWDDWDWQAGGDEWTPSPEWKSSLVKSILLPNVPQGSRIVEIGPGAGRWTEHLIPLASEYQGIDISSKCVEICSAKFAAHQNATFRTNDGNNLPGVADASIDVIWSFDVFVHINLADIATYLDEFKRVLKPGGVAIIHHGTTAGHSGGWRSDATTAELNDLIVSKGLVVKAQFGDWEDDGKRFEVGLYQDQVTVISKPA</sequence>